<feature type="binding site" evidence="13">
    <location>
        <position position="236"/>
    </location>
    <ligand>
        <name>Zn(2+)</name>
        <dbReference type="ChEBI" id="CHEBI:29105"/>
        <note>catalytic</note>
    </ligand>
</feature>
<comment type="caution">
    <text evidence="16">The sequence shown here is derived from an EMBL/GenBank/DDBJ whole genome shotgun (WGS) entry which is preliminary data.</text>
</comment>
<keyword evidence="6 12" id="KW-0732">Signal</keyword>
<evidence type="ECO:0000313" key="16">
    <source>
        <dbReference type="EMBL" id="KAK6760190.1"/>
    </source>
</evidence>
<dbReference type="InterPro" id="IPR017050">
    <property type="entry name" value="Metallopeptidase_nem"/>
</dbReference>
<evidence type="ECO:0000256" key="6">
    <source>
        <dbReference type="ARBA" id="ARBA00022729"/>
    </source>
</evidence>
<proteinExistence type="predicted"/>
<feature type="signal peptide" evidence="12 14">
    <location>
        <begin position="1"/>
        <end position="16"/>
    </location>
</feature>
<dbReference type="InterPro" id="IPR034035">
    <property type="entry name" value="Astacin-like_dom"/>
</dbReference>
<comment type="subcellular location">
    <subcellularLocation>
        <location evidence="1 12">Secreted</location>
    </subcellularLocation>
</comment>
<dbReference type="Pfam" id="PF01400">
    <property type="entry name" value="Astacin"/>
    <property type="match status" value="1"/>
</dbReference>
<dbReference type="SMART" id="SM00235">
    <property type="entry name" value="ZnMc"/>
    <property type="match status" value="1"/>
</dbReference>
<dbReference type="PANTHER" id="PTHR10127">
    <property type="entry name" value="DISCOIDIN, CUB, EGF, LAMININ , AND ZINC METALLOPROTEASE DOMAIN CONTAINING"/>
    <property type="match status" value="1"/>
</dbReference>
<keyword evidence="9 14" id="KW-0482">Metalloprotease</keyword>
<keyword evidence="3" id="KW-0245">EGF-like domain</keyword>
<evidence type="ECO:0000313" key="17">
    <source>
        <dbReference type="Proteomes" id="UP001303046"/>
    </source>
</evidence>
<evidence type="ECO:0000256" key="12">
    <source>
        <dbReference type="PIRNR" id="PIRNR036365"/>
    </source>
</evidence>
<evidence type="ECO:0000256" key="14">
    <source>
        <dbReference type="RuleBase" id="RU361183"/>
    </source>
</evidence>
<name>A0ABR1EBY2_NECAM</name>
<dbReference type="Proteomes" id="UP001303046">
    <property type="component" value="Unassembled WGS sequence"/>
</dbReference>
<feature type="domain" description="Peptidase M12A" evidence="15">
    <location>
        <begin position="137"/>
        <end position="330"/>
    </location>
</feature>
<comment type="cofactor">
    <cofactor evidence="13 14">
        <name>Zn(2+)</name>
        <dbReference type="ChEBI" id="CHEBI:29105"/>
    </cofactor>
    <text evidence="13 14">Binds 1 zinc ion per subunit.</text>
</comment>
<keyword evidence="4 14" id="KW-0645">Protease</keyword>
<dbReference type="EMBL" id="JAVFWL010000006">
    <property type="protein sequence ID" value="KAK6760190.1"/>
    <property type="molecule type" value="Genomic_DNA"/>
</dbReference>
<evidence type="ECO:0000259" key="15">
    <source>
        <dbReference type="PROSITE" id="PS51864"/>
    </source>
</evidence>
<evidence type="ECO:0000256" key="13">
    <source>
        <dbReference type="PROSITE-ProRule" id="PRU01211"/>
    </source>
</evidence>
<dbReference type="SUPFAM" id="SSF49854">
    <property type="entry name" value="Spermadhesin, CUB domain"/>
    <property type="match status" value="1"/>
</dbReference>
<evidence type="ECO:0000256" key="4">
    <source>
        <dbReference type="ARBA" id="ARBA00022670"/>
    </source>
</evidence>
<comment type="caution">
    <text evidence="13">Lacks conserved residue(s) required for the propagation of feature annotation.</text>
</comment>
<protein>
    <recommendedName>
        <fullName evidence="12">Zinc metalloproteinase</fullName>
    </recommendedName>
</protein>
<gene>
    <name evidence="16" type="primary">Necator_chrX.g21779</name>
    <name evidence="16" type="ORF">RB195_021618</name>
</gene>
<evidence type="ECO:0000256" key="5">
    <source>
        <dbReference type="ARBA" id="ARBA00022723"/>
    </source>
</evidence>
<evidence type="ECO:0000256" key="9">
    <source>
        <dbReference type="ARBA" id="ARBA00023049"/>
    </source>
</evidence>
<keyword evidence="10" id="KW-1015">Disulfide bond</keyword>
<evidence type="ECO:0000256" key="2">
    <source>
        <dbReference type="ARBA" id="ARBA00022525"/>
    </source>
</evidence>
<sequence>MRVLLLSILLIACICAKKDNVNVSNETLLENLNVGRIVQIYQQFKGMAKKIITTIEPTVEKRKKLIKTFENVTATLSKKSSNLTLDQIKANMTGLFLFQGDITLTKSQADDIQKDIEAQYKKLTEGKSGRTKRFAYRGSKYPKNRWNRGVHYYFHNSTTKPQQEAFRRAVKAWSNNTCVDFFEDDKAKNRVVVARSYFCSSFVGKIGGEQAIYQAPYCDHFRGAAHALGHVLGLLHPMSREDRDKHITVKGENILPPIIFQFLKQTNKTNNDYGLGYDLGSIMHSSLQSGAVKNTTVTLDPVDKNFMKTAPSETISFNDLRAVNIHYQCEERCKNVTPPPKCQNGGYQHPRDCGKCLCPSGFAGTLCNERPRGCGNERNATEEWQPLIDELKNNKPDPLDGYSRCNYWIRSPDKTKIEIEIISFDNKSKTKAVFCNEAGVEIKTNKDPALTGYRFCSKEDVRTLKSSSNLVPVITYNRLADESRVALKYRYVKA</sequence>
<keyword evidence="5 13" id="KW-0479">Metal-binding</keyword>
<accession>A0ABR1EBY2</accession>
<dbReference type="PANTHER" id="PTHR10127:SF780">
    <property type="entry name" value="METALLOENDOPEPTIDASE"/>
    <property type="match status" value="1"/>
</dbReference>
<dbReference type="InterPro" id="IPR001506">
    <property type="entry name" value="Peptidase_M12A"/>
</dbReference>
<keyword evidence="8 13" id="KW-0862">Zinc</keyword>
<evidence type="ECO:0000256" key="7">
    <source>
        <dbReference type="ARBA" id="ARBA00022801"/>
    </source>
</evidence>
<dbReference type="InterPro" id="IPR006026">
    <property type="entry name" value="Peptidase_Metallo"/>
</dbReference>
<organism evidence="16 17">
    <name type="scientific">Necator americanus</name>
    <name type="common">Human hookworm</name>
    <dbReference type="NCBI Taxonomy" id="51031"/>
    <lineage>
        <taxon>Eukaryota</taxon>
        <taxon>Metazoa</taxon>
        <taxon>Ecdysozoa</taxon>
        <taxon>Nematoda</taxon>
        <taxon>Chromadorea</taxon>
        <taxon>Rhabditida</taxon>
        <taxon>Rhabditina</taxon>
        <taxon>Rhabditomorpha</taxon>
        <taxon>Strongyloidea</taxon>
        <taxon>Ancylostomatidae</taxon>
        <taxon>Bunostominae</taxon>
        <taxon>Necator</taxon>
    </lineage>
</organism>
<dbReference type="CDD" id="cd04280">
    <property type="entry name" value="ZnMc_astacin_like"/>
    <property type="match status" value="1"/>
</dbReference>
<feature type="binding site" evidence="13">
    <location>
        <position position="226"/>
    </location>
    <ligand>
        <name>Zn(2+)</name>
        <dbReference type="ChEBI" id="CHEBI:29105"/>
        <note>catalytic</note>
    </ligand>
</feature>
<evidence type="ECO:0000256" key="11">
    <source>
        <dbReference type="ARBA" id="ARBA00023180"/>
    </source>
</evidence>
<dbReference type="PROSITE" id="PS51864">
    <property type="entry name" value="ASTACIN"/>
    <property type="match status" value="1"/>
</dbReference>
<keyword evidence="2 12" id="KW-0964">Secreted</keyword>
<keyword evidence="7 14" id="KW-0378">Hydrolase</keyword>
<dbReference type="PRINTS" id="PR00480">
    <property type="entry name" value="ASTACIN"/>
</dbReference>
<dbReference type="Pfam" id="PF00431">
    <property type="entry name" value="CUB"/>
    <property type="match status" value="1"/>
</dbReference>
<reference evidence="16 17" key="1">
    <citation type="submission" date="2023-08" db="EMBL/GenBank/DDBJ databases">
        <title>A Necator americanus chromosomal reference genome.</title>
        <authorList>
            <person name="Ilik V."/>
            <person name="Petrzelkova K.J."/>
            <person name="Pardy F."/>
            <person name="Fuh T."/>
            <person name="Niatou-Singa F.S."/>
            <person name="Gouil Q."/>
            <person name="Baker L."/>
            <person name="Ritchie M.E."/>
            <person name="Jex A.R."/>
            <person name="Gazzola D."/>
            <person name="Li H."/>
            <person name="Toshio Fujiwara R."/>
            <person name="Zhan B."/>
            <person name="Aroian R.V."/>
            <person name="Pafco B."/>
            <person name="Schwarz E.M."/>
        </authorList>
    </citation>
    <scope>NUCLEOTIDE SEQUENCE [LARGE SCALE GENOMIC DNA]</scope>
    <source>
        <strain evidence="16 17">Aroian</strain>
        <tissue evidence="16">Whole animal</tissue>
    </source>
</reference>
<keyword evidence="11" id="KW-0325">Glycoprotein</keyword>
<evidence type="ECO:0000256" key="3">
    <source>
        <dbReference type="ARBA" id="ARBA00022536"/>
    </source>
</evidence>
<feature type="chain" id="PRO_5045001494" description="Zinc metalloproteinase" evidence="12 14">
    <location>
        <begin position="17"/>
        <end position="494"/>
    </location>
</feature>
<evidence type="ECO:0000256" key="8">
    <source>
        <dbReference type="ARBA" id="ARBA00022833"/>
    </source>
</evidence>
<feature type="binding site" evidence="13">
    <location>
        <position position="230"/>
    </location>
    <ligand>
        <name>Zn(2+)</name>
        <dbReference type="ChEBI" id="CHEBI:29105"/>
        <note>catalytic</note>
    </ligand>
</feature>
<dbReference type="InterPro" id="IPR024079">
    <property type="entry name" value="MetalloPept_cat_dom_sf"/>
</dbReference>
<dbReference type="InterPro" id="IPR000859">
    <property type="entry name" value="CUB_dom"/>
</dbReference>
<dbReference type="Gene3D" id="3.40.390.10">
    <property type="entry name" value="Collagenase (Catalytic Domain)"/>
    <property type="match status" value="1"/>
</dbReference>
<evidence type="ECO:0000256" key="10">
    <source>
        <dbReference type="ARBA" id="ARBA00023157"/>
    </source>
</evidence>
<keyword evidence="17" id="KW-1185">Reference proteome</keyword>
<dbReference type="PIRSF" id="PIRSF036365">
    <property type="entry name" value="Astacin_nematoda"/>
    <property type="match status" value="1"/>
</dbReference>
<evidence type="ECO:0000256" key="1">
    <source>
        <dbReference type="ARBA" id="ARBA00004613"/>
    </source>
</evidence>
<dbReference type="SUPFAM" id="SSF55486">
    <property type="entry name" value="Metalloproteases ('zincins'), catalytic domain"/>
    <property type="match status" value="1"/>
</dbReference>
<dbReference type="InterPro" id="IPR035914">
    <property type="entry name" value="Sperma_CUB_dom_sf"/>
</dbReference>
<dbReference type="Gene3D" id="2.60.120.290">
    <property type="entry name" value="Spermadhesin, CUB domain"/>
    <property type="match status" value="1"/>
</dbReference>